<dbReference type="Gene3D" id="3.40.50.880">
    <property type="match status" value="1"/>
</dbReference>
<dbReference type="RefSeq" id="WP_091525881.1">
    <property type="nucleotide sequence ID" value="NZ_LT629772.1"/>
</dbReference>
<organism evidence="1 2">
    <name type="scientific">Microlunatus soli</name>
    <dbReference type="NCBI Taxonomy" id="630515"/>
    <lineage>
        <taxon>Bacteria</taxon>
        <taxon>Bacillati</taxon>
        <taxon>Actinomycetota</taxon>
        <taxon>Actinomycetes</taxon>
        <taxon>Propionibacteriales</taxon>
        <taxon>Propionibacteriaceae</taxon>
        <taxon>Microlunatus</taxon>
    </lineage>
</organism>
<dbReference type="EMBL" id="LT629772">
    <property type="protein sequence ID" value="SDS75573.1"/>
    <property type="molecule type" value="Genomic_DNA"/>
</dbReference>
<dbReference type="AlphaFoldDB" id="A0A1H1USW6"/>
<dbReference type="Proteomes" id="UP000199103">
    <property type="component" value="Chromosome I"/>
</dbReference>
<name>A0A1H1USW6_9ACTN</name>
<keyword evidence="2" id="KW-1185">Reference proteome</keyword>
<dbReference type="OrthoDB" id="2492838at2"/>
<sequence length="611" mass="65809">MTSGSTSPMSTAPPAAGGLPARVGLFIDEAATGAAHQEGRDAWWLAAQEFLDHLRLDHRRFTTVTAADLQDCDVAVLAGPARLDAAAVAAASGWVAAGGCLISDPHPELAELAGVRAGEPFADSQVEIGSQQRMSAAPPRPLHAVTGQTLTVPDGQPEIETIARLVDGAAVITRRATGAGAVIIFGVDLWQTVVSIQQGRFVAADGKPAADGTAPIDDDILKCEDGLVLDFEADRALPPGYPPLPSDYTHSYPPPAAVPIFDQPQADQWWITLAQLIWTERDRRRTASAWLNYWPAGVAAIAHMSHDSDLNNPDEGQGALDAFAEAGVTVTWCQCFPGGYGPEIYTKITEAGHEHALHYNAMGDADLASWGWPQFRAQYAWAQAVTGSEKIIANKNHYTRWEGRTEFYHWCERVGIEIDESRGPSKQGSVGFTFGTAHVSFPMGDVDVANRPMNVLNLPLHTQDLAWAGHLSVRDPILDGAAAVHGIAHFLFHGPHLHGKPATRAACLELAELARQREMPWWTAGKINNWERGRRGVDLELVEIADGWQLTVTARQPIEQAGVLLQLPTGTEVTVEDSGATLTPVVRHGHDFVELAADLPAGTSTWRLVRS</sequence>
<evidence type="ECO:0000313" key="2">
    <source>
        <dbReference type="Proteomes" id="UP000199103"/>
    </source>
</evidence>
<evidence type="ECO:0000313" key="1">
    <source>
        <dbReference type="EMBL" id="SDS75573.1"/>
    </source>
</evidence>
<accession>A0A1H1USW6</accession>
<gene>
    <name evidence="1" type="ORF">SAMN04489812_2918</name>
</gene>
<dbReference type="STRING" id="630515.SAMN04489812_2918"/>
<reference evidence="1 2" key="1">
    <citation type="submission" date="2016-10" db="EMBL/GenBank/DDBJ databases">
        <authorList>
            <person name="de Groot N.N."/>
        </authorList>
    </citation>
    <scope>NUCLEOTIDE SEQUENCE [LARGE SCALE GENOMIC DNA]</scope>
    <source>
        <strain evidence="1 2">DSM 21800</strain>
    </source>
</reference>
<proteinExistence type="predicted"/>
<dbReference type="InterPro" id="IPR029062">
    <property type="entry name" value="Class_I_gatase-like"/>
</dbReference>
<protein>
    <submittedName>
        <fullName evidence="1">Uncharacterized protein</fullName>
    </submittedName>
</protein>